<organism evidence="9 10">
    <name type="scientific">Roseateles koreensis</name>
    <dbReference type="NCBI Taxonomy" id="2987526"/>
    <lineage>
        <taxon>Bacteria</taxon>
        <taxon>Pseudomonadati</taxon>
        <taxon>Pseudomonadota</taxon>
        <taxon>Betaproteobacteria</taxon>
        <taxon>Burkholderiales</taxon>
        <taxon>Sphaerotilaceae</taxon>
        <taxon>Roseateles</taxon>
    </lineage>
</organism>
<feature type="transmembrane region" description="Helical" evidence="8">
    <location>
        <begin position="346"/>
        <end position="362"/>
    </location>
</feature>
<keyword evidence="10" id="KW-1185">Reference proteome</keyword>
<reference evidence="9 10" key="1">
    <citation type="submission" date="2022-10" db="EMBL/GenBank/DDBJ databases">
        <title>paucibacter sp. hw8 Genome sequencing.</title>
        <authorList>
            <person name="Park S."/>
        </authorList>
    </citation>
    <scope>NUCLEOTIDE SEQUENCE [LARGE SCALE GENOMIC DNA]</scope>
    <source>
        <strain evidence="10">hw8</strain>
    </source>
</reference>
<dbReference type="Pfam" id="PF00873">
    <property type="entry name" value="ACR_tran"/>
    <property type="match status" value="1"/>
</dbReference>
<keyword evidence="6 8" id="KW-1133">Transmembrane helix</keyword>
<dbReference type="SUPFAM" id="SSF82693">
    <property type="entry name" value="Multidrug efflux transporter AcrB pore domain, PN1, PN2, PC1 and PC2 subdomains"/>
    <property type="match status" value="3"/>
</dbReference>
<dbReference type="InterPro" id="IPR001036">
    <property type="entry name" value="Acrflvin-R"/>
</dbReference>
<dbReference type="SUPFAM" id="SSF82866">
    <property type="entry name" value="Multidrug efflux transporter AcrB transmembrane domain"/>
    <property type="match status" value="2"/>
</dbReference>
<dbReference type="RefSeq" id="WP_273596859.1">
    <property type="nucleotide sequence ID" value="NZ_JAQQXS010000008.1"/>
</dbReference>
<sequence length="1067" mass="115282">MFDRIIRFCIAQRWLVMLTVIAVAGLGVYNYSRLSIDAVVDISNVQVVVNTSAPGYSPLETEQRVTYPIETVMAGLPGLEQTRSLSRYGLSQVTVIFKEGTDVYFARQLVNQRVQEARDKLPDGIAPNMGPISTGLGEIYLWTVEASDAARKPDGSPYTATDLREIQDWVIKPQLRNVKGVTEVNAIGGFEKQYVVAPNLERLGAFGLSLSDVVKALEKNNANQGAGYIERRGEQYLVRAPGQVKSLDDLRDIIIDTAQGQPIRVRDVADVALGRDLRTGAATENGREVVLGTVFMLMGENSRAVSRAVDQQMKAINKTLPTGVQAVTVYDRTVLVDKAIWTVQKNLVEGAVLVMGVLFLFLGNFRAALITALIIPLSMLFTFTGMAFYGISANLMSLGALDFGIIVDGAVVIIENALRRLAHAQALLGRPLTRPERFREVFLAAGEARRPLLFGQLIIMVVYVPVLALNGVEGKMFHPMALTVLLALLGAMVLSITFVPAAIALFIGDRVAEKENRLMEWAKAWYQPALKATLSNAPVVLAFAGVAVLFSAAVASRLGSEFVPHLNEGDLAIQALRIPGTSLSQSVEMQQQLESRLKAKFPEIERIFARTGTAEIAADPMPPNISDGYIMLKPMSEWPQPRRTHEALLAAVREEVAQVPGSSYEFSQPIQLRFNELISGVRSDVAIKLFGDDHEVLNSTAGALAAALRKVPGATEVKVEQTTGLPMLSVNIDRAKATRYGLNMSDVQDVIATAIGGREAGTFFQGDRRFGILVRLPEDVRQDISALSRLPIPLPKGLNSGSASYVPLSEVASLDLAPGPNQVSRENGKRKVVVSANVTGRDLGSFVREAQTAVESVKIPPGYWTAWGGTFEQLDSATKRLQLVVPLALLMVFVLLFTMFGNIRDGLLVFTGIPFALTGGVLALWMRGIPLSISAAVGFIALCGVAVLNGLVMLSFIRTLREQGKRLDDAIWEGALTRLRPVLMTALVASLGFVPMAIATGTGSEVQRPLATVVIGGILSSTALTLLVLPVLYRLAHRREVNEQCEAPLAMGDAGVDGVGERVGGSV</sequence>
<dbReference type="Gene3D" id="3.30.2090.10">
    <property type="entry name" value="Multidrug efflux transporter AcrB TolC docking domain, DN and DC subdomains"/>
    <property type="match status" value="2"/>
</dbReference>
<keyword evidence="4" id="KW-1003">Cell membrane</keyword>
<dbReference type="SUPFAM" id="SSF82714">
    <property type="entry name" value="Multidrug efflux transporter AcrB TolC docking domain, DN and DC subdomains"/>
    <property type="match status" value="2"/>
</dbReference>
<keyword evidence="5 8" id="KW-0812">Transmembrane</keyword>
<comment type="subcellular location">
    <subcellularLocation>
        <location evidence="1">Cell membrane</location>
        <topology evidence="1">Multi-pass membrane protein</topology>
    </subcellularLocation>
</comment>
<evidence type="ECO:0000256" key="7">
    <source>
        <dbReference type="ARBA" id="ARBA00023136"/>
    </source>
</evidence>
<protein>
    <submittedName>
        <fullName evidence="9">CusA/CzcA family heavy metal efflux RND transporter</fullName>
    </submittedName>
</protein>
<comment type="similarity">
    <text evidence="2">Belongs to the resistance-nodulation-cell division (RND) (TC 2.A.6) family.</text>
</comment>
<evidence type="ECO:0000256" key="6">
    <source>
        <dbReference type="ARBA" id="ARBA00022989"/>
    </source>
</evidence>
<evidence type="ECO:0000256" key="1">
    <source>
        <dbReference type="ARBA" id="ARBA00004651"/>
    </source>
</evidence>
<dbReference type="Gene3D" id="1.20.1640.10">
    <property type="entry name" value="Multidrug efflux transporter AcrB transmembrane domain"/>
    <property type="match status" value="2"/>
</dbReference>
<feature type="transmembrane region" description="Helical" evidence="8">
    <location>
        <begin position="978"/>
        <end position="998"/>
    </location>
</feature>
<dbReference type="PANTHER" id="PTHR32063">
    <property type="match status" value="1"/>
</dbReference>
<evidence type="ECO:0000256" key="8">
    <source>
        <dbReference type="SAM" id="Phobius"/>
    </source>
</evidence>
<evidence type="ECO:0000256" key="4">
    <source>
        <dbReference type="ARBA" id="ARBA00022475"/>
    </source>
</evidence>
<gene>
    <name evidence="9" type="ORF">PRZ01_10945</name>
</gene>
<dbReference type="Gene3D" id="3.30.70.1320">
    <property type="entry name" value="Multidrug efflux transporter AcrB pore domain like"/>
    <property type="match status" value="1"/>
</dbReference>
<keyword evidence="7 8" id="KW-0472">Membrane</keyword>
<feature type="transmembrane region" description="Helical" evidence="8">
    <location>
        <begin position="529"/>
        <end position="554"/>
    </location>
</feature>
<dbReference type="Gene3D" id="3.30.70.1440">
    <property type="entry name" value="Multidrug efflux transporter AcrB pore domain"/>
    <property type="match status" value="1"/>
</dbReference>
<dbReference type="PANTHER" id="PTHR32063:SF24">
    <property type="entry name" value="CATION EFFLUX SYSTEM (ACRB_ACRD_ACRF FAMILY)"/>
    <property type="match status" value="1"/>
</dbReference>
<keyword evidence="3" id="KW-0813">Transport</keyword>
<evidence type="ECO:0000256" key="3">
    <source>
        <dbReference type="ARBA" id="ARBA00022448"/>
    </source>
</evidence>
<feature type="transmembrane region" description="Helical" evidence="8">
    <location>
        <begin position="932"/>
        <end position="957"/>
    </location>
</feature>
<name>A0ABT5KTF4_9BURK</name>
<feature type="transmembrane region" description="Helical" evidence="8">
    <location>
        <begin position="452"/>
        <end position="472"/>
    </location>
</feature>
<comment type="caution">
    <text evidence="9">The sequence shown here is derived from an EMBL/GenBank/DDBJ whole genome shotgun (WGS) entry which is preliminary data.</text>
</comment>
<feature type="transmembrane region" description="Helical" evidence="8">
    <location>
        <begin position="12"/>
        <end position="31"/>
    </location>
</feature>
<dbReference type="InterPro" id="IPR027463">
    <property type="entry name" value="AcrB_DN_DC_subdom"/>
</dbReference>
<feature type="transmembrane region" description="Helical" evidence="8">
    <location>
        <begin position="881"/>
        <end position="900"/>
    </location>
</feature>
<evidence type="ECO:0000256" key="2">
    <source>
        <dbReference type="ARBA" id="ARBA00010942"/>
    </source>
</evidence>
<accession>A0ABT5KTF4</accession>
<dbReference type="PRINTS" id="PR00702">
    <property type="entry name" value="ACRIFLAVINRP"/>
</dbReference>
<dbReference type="Gene3D" id="3.30.70.1430">
    <property type="entry name" value="Multidrug efflux transporter AcrB pore domain"/>
    <property type="match status" value="2"/>
</dbReference>
<dbReference type="NCBIfam" id="TIGR00914">
    <property type="entry name" value="2A0601"/>
    <property type="match status" value="1"/>
</dbReference>
<evidence type="ECO:0000313" key="10">
    <source>
        <dbReference type="Proteomes" id="UP001219862"/>
    </source>
</evidence>
<dbReference type="InterPro" id="IPR004763">
    <property type="entry name" value="CusA-like"/>
</dbReference>
<feature type="transmembrane region" description="Helical" evidence="8">
    <location>
        <begin position="369"/>
        <end position="389"/>
    </location>
</feature>
<proteinExistence type="inferred from homology"/>
<dbReference type="EMBL" id="JAQQXS010000008">
    <property type="protein sequence ID" value="MDC8785710.1"/>
    <property type="molecule type" value="Genomic_DNA"/>
</dbReference>
<feature type="transmembrane region" description="Helical" evidence="8">
    <location>
        <begin position="907"/>
        <end position="926"/>
    </location>
</feature>
<dbReference type="Proteomes" id="UP001219862">
    <property type="component" value="Unassembled WGS sequence"/>
</dbReference>
<feature type="transmembrane region" description="Helical" evidence="8">
    <location>
        <begin position="395"/>
        <end position="414"/>
    </location>
</feature>
<feature type="transmembrane region" description="Helical" evidence="8">
    <location>
        <begin position="484"/>
        <end position="508"/>
    </location>
</feature>
<evidence type="ECO:0000256" key="5">
    <source>
        <dbReference type="ARBA" id="ARBA00022692"/>
    </source>
</evidence>
<feature type="transmembrane region" description="Helical" evidence="8">
    <location>
        <begin position="1010"/>
        <end position="1033"/>
    </location>
</feature>
<evidence type="ECO:0000313" key="9">
    <source>
        <dbReference type="EMBL" id="MDC8785710.1"/>
    </source>
</evidence>